<evidence type="ECO:0000313" key="2">
    <source>
        <dbReference type="Proteomes" id="UP000015524"/>
    </source>
</evidence>
<dbReference type="EMBL" id="ATIB01000036">
    <property type="protein sequence ID" value="EQB04117.1"/>
    <property type="molecule type" value="Genomic_DNA"/>
</dbReference>
<comment type="caution">
    <text evidence="1">The sequence shown here is derived from an EMBL/GenBank/DDBJ whole genome shotgun (WGS) entry which is preliminary data.</text>
</comment>
<proteinExistence type="predicted"/>
<protein>
    <submittedName>
        <fullName evidence="1">Uncharacterized protein</fullName>
    </submittedName>
</protein>
<sequence>MPYTRQFHPHAMLTITVVPCAGTFDALGVDLAPLALITEQLVSSLTSEPAASENGIHD</sequence>
<dbReference type="Proteomes" id="UP000015524">
    <property type="component" value="Unassembled WGS sequence"/>
</dbReference>
<gene>
    <name evidence="1" type="ORF">L485_05355</name>
</gene>
<organism evidence="1 2">
    <name type="scientific">Sphingobium baderi LL03</name>
    <dbReference type="NCBI Taxonomy" id="1114964"/>
    <lineage>
        <taxon>Bacteria</taxon>
        <taxon>Pseudomonadati</taxon>
        <taxon>Pseudomonadota</taxon>
        <taxon>Alphaproteobacteria</taxon>
        <taxon>Sphingomonadales</taxon>
        <taxon>Sphingomonadaceae</taxon>
        <taxon>Sphingobium</taxon>
    </lineage>
</organism>
<keyword evidence="2" id="KW-1185">Reference proteome</keyword>
<dbReference type="RefSeq" id="WP_021244023.1">
    <property type="nucleotide sequence ID" value="NZ_ATIB01000036.1"/>
</dbReference>
<dbReference type="AlphaFoldDB" id="T0GTV2"/>
<dbReference type="PATRIC" id="fig|1114964.3.peg.1039"/>
<reference evidence="1 2" key="1">
    <citation type="journal article" date="2013" name="Genome Announc.">
        <title>Draft Genome Sequence of a Hexachlorocyclohexane-Degrading Bacterium, Sphingobium baderi Strain LL03T.</title>
        <authorList>
            <person name="Kaur J."/>
            <person name="Verma H."/>
            <person name="Tripathi C."/>
            <person name="Khurana J.P."/>
            <person name="Lal R."/>
        </authorList>
    </citation>
    <scope>NUCLEOTIDE SEQUENCE [LARGE SCALE GENOMIC DNA]</scope>
    <source>
        <strain evidence="1 2">LL03</strain>
    </source>
</reference>
<accession>T0GTV2</accession>
<name>T0GTV2_9SPHN</name>
<evidence type="ECO:0000313" key="1">
    <source>
        <dbReference type="EMBL" id="EQB04117.1"/>
    </source>
</evidence>